<dbReference type="PANTHER" id="PTHR42208">
    <property type="entry name" value="HEAVY METAL TRANSPORTER-RELATED"/>
    <property type="match status" value="1"/>
</dbReference>
<dbReference type="InterPro" id="IPR039447">
    <property type="entry name" value="UreH-like_TM_dom"/>
</dbReference>
<feature type="transmembrane region" description="Helical" evidence="1">
    <location>
        <begin position="205"/>
        <end position="225"/>
    </location>
</feature>
<keyword evidence="1" id="KW-0812">Transmembrane</keyword>
<dbReference type="EMBL" id="RBIM01000006">
    <property type="protein sequence ID" value="RKQ95606.1"/>
    <property type="molecule type" value="Genomic_DNA"/>
</dbReference>
<proteinExistence type="predicted"/>
<name>A0A495D238_9PROT</name>
<dbReference type="Pfam" id="PF13386">
    <property type="entry name" value="DsbD_2"/>
    <property type="match status" value="1"/>
</dbReference>
<feature type="transmembrane region" description="Helical" evidence="1">
    <location>
        <begin position="137"/>
        <end position="163"/>
    </location>
</feature>
<evidence type="ECO:0000313" key="4">
    <source>
        <dbReference type="Proteomes" id="UP000273675"/>
    </source>
</evidence>
<keyword evidence="1" id="KW-0472">Membrane</keyword>
<dbReference type="OrthoDB" id="5574095at2"/>
<sequence>MTDTTLVPLSLVGGFLAGFASSLHCVGMCGGIASSLTMTLSPSAQNGARLRTLMLAQLGRVMAYVVAGGVLAALGSQAYFEFDRAEAHLILRWAGALVLVYIGLSVIGWAPSLAGFDRAGAGIQSFIATRLGHRVQAASPVMAGLVWGLLPCGMVYATLFYALLSGSAVSGAMIMLGFGLGTMPAVTAAALGMSHILALAQRQRMRLAVGLAIIILGFASAALPWRTIAALCGLPLA</sequence>
<feature type="transmembrane region" description="Helical" evidence="1">
    <location>
        <begin position="61"/>
        <end position="80"/>
    </location>
</feature>
<reference evidence="3 4" key="1">
    <citation type="submission" date="2018-10" db="EMBL/GenBank/DDBJ databases">
        <title>Genomic Encyclopedia of Type Strains, Phase IV (KMG-IV): sequencing the most valuable type-strain genomes for metagenomic binning, comparative biology and taxonomic classification.</title>
        <authorList>
            <person name="Goeker M."/>
        </authorList>
    </citation>
    <scope>NUCLEOTIDE SEQUENCE [LARGE SCALE GENOMIC DNA]</scope>
    <source>
        <strain evidence="3 4">DSM 4734</strain>
    </source>
</reference>
<feature type="transmembrane region" description="Helical" evidence="1">
    <location>
        <begin position="92"/>
        <end position="116"/>
    </location>
</feature>
<evidence type="ECO:0000313" key="3">
    <source>
        <dbReference type="EMBL" id="RKQ95606.1"/>
    </source>
</evidence>
<feature type="transmembrane region" description="Helical" evidence="1">
    <location>
        <begin position="169"/>
        <end position="193"/>
    </location>
</feature>
<evidence type="ECO:0000256" key="1">
    <source>
        <dbReference type="SAM" id="Phobius"/>
    </source>
</evidence>
<evidence type="ECO:0000259" key="2">
    <source>
        <dbReference type="Pfam" id="PF13386"/>
    </source>
</evidence>
<dbReference type="RefSeq" id="WP_121212159.1">
    <property type="nucleotide sequence ID" value="NZ_RBIM01000006.1"/>
</dbReference>
<dbReference type="AlphaFoldDB" id="A0A495D238"/>
<accession>A0A495D238</accession>
<feature type="domain" description="Urease accessory protein UreH-like transmembrane" evidence="2">
    <location>
        <begin position="15"/>
        <end position="218"/>
    </location>
</feature>
<comment type="caution">
    <text evidence="3">The sequence shown here is derived from an EMBL/GenBank/DDBJ whole genome shotgun (WGS) entry which is preliminary data.</text>
</comment>
<protein>
    <recommendedName>
        <fullName evidence="2">Urease accessory protein UreH-like transmembrane domain-containing protein</fullName>
    </recommendedName>
</protein>
<dbReference type="Proteomes" id="UP000273675">
    <property type="component" value="Unassembled WGS sequence"/>
</dbReference>
<gene>
    <name evidence="3" type="ORF">C7435_2709</name>
</gene>
<organism evidence="3 4">
    <name type="scientific">Maricaulis maris</name>
    <dbReference type="NCBI Taxonomy" id="74318"/>
    <lineage>
        <taxon>Bacteria</taxon>
        <taxon>Pseudomonadati</taxon>
        <taxon>Pseudomonadota</taxon>
        <taxon>Alphaproteobacteria</taxon>
        <taxon>Maricaulales</taxon>
        <taxon>Maricaulaceae</taxon>
        <taxon>Maricaulis</taxon>
    </lineage>
</organism>
<keyword evidence="1" id="KW-1133">Transmembrane helix</keyword>
<feature type="transmembrane region" description="Helical" evidence="1">
    <location>
        <begin position="12"/>
        <end position="40"/>
    </location>
</feature>
<dbReference type="PANTHER" id="PTHR42208:SF1">
    <property type="entry name" value="HEAVY METAL TRANSPORTER"/>
    <property type="match status" value="1"/>
</dbReference>